<reference evidence="4" key="1">
    <citation type="submission" date="2015-09" db="EMBL/GenBank/DDBJ databases">
        <title>Complete sequence of Algoriphagus sp. M8-2.</title>
        <authorList>
            <person name="Shintani M."/>
        </authorList>
    </citation>
    <scope>NUCLEOTIDE SEQUENCE [LARGE SCALE GENOMIC DNA]</scope>
    <source>
        <strain evidence="4">M8-2</strain>
    </source>
</reference>
<gene>
    <name evidence="3" type="ORF">AO498_01995</name>
</gene>
<dbReference type="EMBL" id="CP012836">
    <property type="protein sequence ID" value="AMQ55150.1"/>
    <property type="molecule type" value="Genomic_DNA"/>
</dbReference>
<dbReference type="AlphaFoldDB" id="A0A142EJ45"/>
<name>A0A142EJ45_9BACT</name>
<dbReference type="STRING" id="1727163.AO498_01995"/>
<dbReference type="RefSeq" id="WP_067543055.1">
    <property type="nucleotide sequence ID" value="NZ_CP012836.1"/>
</dbReference>
<evidence type="ECO:0000313" key="4">
    <source>
        <dbReference type="Proteomes" id="UP000073816"/>
    </source>
</evidence>
<dbReference type="Pfam" id="PF01841">
    <property type="entry name" value="Transglut_core"/>
    <property type="match status" value="1"/>
</dbReference>
<dbReference type="PATRIC" id="fig|1727163.4.peg.422"/>
<feature type="domain" description="DUF3857" evidence="2">
    <location>
        <begin position="43"/>
        <end position="204"/>
    </location>
</feature>
<feature type="domain" description="Transglutaminase-like" evidence="1">
    <location>
        <begin position="265"/>
        <end position="365"/>
    </location>
</feature>
<accession>A0A142EJ45</accession>
<dbReference type="Gene3D" id="2.60.40.3140">
    <property type="match status" value="1"/>
</dbReference>
<sequence length="619" mass="70423">MLNLLFGFLLSFPLIDLGDTVEVKKNAPIYSVLEEEKTVTVLADYTVKEVSEKTITVLSQEGLRHARVVLFYDNLVSIKDFELEMIEPLTGKTIKKARLRDMSDYASNSTSFLLDNRYKFYEPSSPRYPVIIKIRTEILKNNNFYYSDWYPINYLHQKVTKSSLDFVYPTELGLKFKEVNLEAKTKTEVADGITTNTWQVEDLEVLTPSYDQDKLPKLLLAPVKFSIGEFQGEMNDWAGLGMWQSKLNAGRGQLPEDFQQQILQMIQDLDTPYEKIEVLYEYLQRNFRYVSIQLGIGGWQTMTAQEVLENKYGDCKALTNLMKSMLEVAGIPSFYTLVYAGVDEEDIEVDLPSNQFNHVILQVPTDSGPIWLECTSTLNPPGYLGDFTSNRHVLVTTPEGGYLTKTPAYQEDHWNKILTKTNVTIDDQGGARIESTWTTSGDAAMRLREVNSVLDDREKRDYLNRNSAVAGLIVGEYAMEMGREDSLPTATIRYSGLIQRFTQGTSKRLILRPFLTRVSEGQLSGNILSREDSYTISLPENFELEGGDSQEISIEGSGYEGKLSISKSGKDLEIFREISIQLDREISEEQRTSLFKEINGKFDRTLTFLKSSLSSNSYE</sequence>
<dbReference type="InterPro" id="IPR038765">
    <property type="entry name" value="Papain-like_cys_pep_sf"/>
</dbReference>
<keyword evidence="4" id="KW-1185">Reference proteome</keyword>
<evidence type="ECO:0000259" key="2">
    <source>
        <dbReference type="Pfam" id="PF12969"/>
    </source>
</evidence>
<dbReference type="InterPro" id="IPR002931">
    <property type="entry name" value="Transglutaminase-like"/>
</dbReference>
<evidence type="ECO:0000313" key="3">
    <source>
        <dbReference type="EMBL" id="AMQ55150.1"/>
    </source>
</evidence>
<reference evidence="3 4" key="2">
    <citation type="journal article" date="2016" name="Genome Announc.">
        <title>Complete Genome Sequence of Algoriphagus sp. Strain M8-2, Isolated from a Brackish Lake.</title>
        <authorList>
            <person name="Muraguchi Y."/>
            <person name="Kushimoto K."/>
            <person name="Ohtsubo Y."/>
            <person name="Suzuki T."/>
            <person name="Dohra H."/>
            <person name="Kimbara K."/>
            <person name="Shintani M."/>
        </authorList>
    </citation>
    <scope>NUCLEOTIDE SEQUENCE [LARGE SCALE GENOMIC DNA]</scope>
    <source>
        <strain evidence="3 4">M8-2</strain>
    </source>
</reference>
<dbReference type="OrthoDB" id="8595007at2"/>
<dbReference type="KEGG" id="alm:AO498_01995"/>
<protein>
    <recommendedName>
        <fullName evidence="5">DUF3857 domain-containing protein</fullName>
    </recommendedName>
</protein>
<organism evidence="3 4">
    <name type="scientific">Algoriphagus sanaruensis</name>
    <dbReference type="NCBI Taxonomy" id="1727163"/>
    <lineage>
        <taxon>Bacteria</taxon>
        <taxon>Pseudomonadati</taxon>
        <taxon>Bacteroidota</taxon>
        <taxon>Cytophagia</taxon>
        <taxon>Cytophagales</taxon>
        <taxon>Cyclobacteriaceae</taxon>
        <taxon>Algoriphagus</taxon>
    </lineage>
</organism>
<proteinExistence type="predicted"/>
<dbReference type="InterPro" id="IPR024618">
    <property type="entry name" value="DUF3857"/>
</dbReference>
<evidence type="ECO:0008006" key="5">
    <source>
        <dbReference type="Google" id="ProtNLM"/>
    </source>
</evidence>
<dbReference type="Gene3D" id="3.10.620.30">
    <property type="match status" value="1"/>
</dbReference>
<dbReference type="Pfam" id="PF12969">
    <property type="entry name" value="DUF3857"/>
    <property type="match status" value="1"/>
</dbReference>
<dbReference type="SUPFAM" id="SSF54001">
    <property type="entry name" value="Cysteine proteinases"/>
    <property type="match status" value="1"/>
</dbReference>
<evidence type="ECO:0000259" key="1">
    <source>
        <dbReference type="Pfam" id="PF01841"/>
    </source>
</evidence>
<dbReference type="Proteomes" id="UP000073816">
    <property type="component" value="Chromosome"/>
</dbReference>